<organism evidence="8 9">
    <name type="scientific">Paragonimus skrjabini miyazakii</name>
    <dbReference type="NCBI Taxonomy" id="59628"/>
    <lineage>
        <taxon>Eukaryota</taxon>
        <taxon>Metazoa</taxon>
        <taxon>Spiralia</taxon>
        <taxon>Lophotrochozoa</taxon>
        <taxon>Platyhelminthes</taxon>
        <taxon>Trematoda</taxon>
        <taxon>Digenea</taxon>
        <taxon>Plagiorchiida</taxon>
        <taxon>Troglotremata</taxon>
        <taxon>Troglotrematidae</taxon>
        <taxon>Paragonimus</taxon>
    </lineage>
</organism>
<evidence type="ECO:0000256" key="5">
    <source>
        <dbReference type="RuleBase" id="RU004019"/>
    </source>
</evidence>
<dbReference type="PRINTS" id="PR00454">
    <property type="entry name" value="ETSDOMAIN"/>
</dbReference>
<keyword evidence="4 5" id="KW-0539">Nucleus</keyword>
<dbReference type="GO" id="GO:0005634">
    <property type="term" value="C:nucleus"/>
    <property type="evidence" value="ECO:0007669"/>
    <property type="project" value="UniProtKB-SubCell"/>
</dbReference>
<dbReference type="EMBL" id="JTDE01001035">
    <property type="protein sequence ID" value="KAF7259793.1"/>
    <property type="molecule type" value="Genomic_DNA"/>
</dbReference>
<keyword evidence="3 5" id="KW-0238">DNA-binding</keyword>
<dbReference type="SMART" id="SM00413">
    <property type="entry name" value="ETS"/>
    <property type="match status" value="1"/>
</dbReference>
<feature type="compositionally biased region" description="Polar residues" evidence="6">
    <location>
        <begin position="61"/>
        <end position="109"/>
    </location>
</feature>
<dbReference type="Pfam" id="PF00178">
    <property type="entry name" value="Ets"/>
    <property type="match status" value="1"/>
</dbReference>
<comment type="caution">
    <text evidence="8">The sequence shown here is derived from an EMBL/GenBank/DDBJ whole genome shotgun (WGS) entry which is preliminary data.</text>
</comment>
<proteinExistence type="inferred from homology"/>
<evidence type="ECO:0000256" key="1">
    <source>
        <dbReference type="ARBA" id="ARBA00004123"/>
    </source>
</evidence>
<keyword evidence="9" id="KW-1185">Reference proteome</keyword>
<evidence type="ECO:0000313" key="9">
    <source>
        <dbReference type="Proteomes" id="UP000822476"/>
    </source>
</evidence>
<feature type="domain" description="ETS" evidence="7">
    <location>
        <begin position="401"/>
        <end position="481"/>
    </location>
</feature>
<reference evidence="8" key="1">
    <citation type="submission" date="2019-07" db="EMBL/GenBank/DDBJ databases">
        <title>Annotation for the trematode Paragonimus miyazaki's.</title>
        <authorList>
            <person name="Choi Y.-J."/>
        </authorList>
    </citation>
    <scope>NUCLEOTIDE SEQUENCE</scope>
    <source>
        <strain evidence="8">Japan</strain>
    </source>
</reference>
<dbReference type="InterPro" id="IPR046328">
    <property type="entry name" value="ETS_fam"/>
</dbReference>
<dbReference type="SUPFAM" id="SSF46785">
    <property type="entry name" value="Winged helix' DNA-binding domain"/>
    <property type="match status" value="1"/>
</dbReference>
<feature type="compositionally biased region" description="Polar residues" evidence="6">
    <location>
        <begin position="760"/>
        <end position="775"/>
    </location>
</feature>
<evidence type="ECO:0000313" key="8">
    <source>
        <dbReference type="EMBL" id="KAF7259793.1"/>
    </source>
</evidence>
<protein>
    <recommendedName>
        <fullName evidence="7">ETS domain-containing protein</fullName>
    </recommendedName>
</protein>
<evidence type="ECO:0000256" key="2">
    <source>
        <dbReference type="ARBA" id="ARBA00005562"/>
    </source>
</evidence>
<feature type="region of interest" description="Disordered" evidence="6">
    <location>
        <begin position="61"/>
        <end position="116"/>
    </location>
</feature>
<comment type="subcellular location">
    <subcellularLocation>
        <location evidence="1 5">Nucleus</location>
    </subcellularLocation>
</comment>
<evidence type="ECO:0000256" key="4">
    <source>
        <dbReference type="ARBA" id="ARBA00023242"/>
    </source>
</evidence>
<dbReference type="PROSITE" id="PS00345">
    <property type="entry name" value="ETS_DOMAIN_1"/>
    <property type="match status" value="1"/>
</dbReference>
<evidence type="ECO:0000256" key="6">
    <source>
        <dbReference type="SAM" id="MobiDB-lite"/>
    </source>
</evidence>
<dbReference type="GO" id="GO:0030154">
    <property type="term" value="P:cell differentiation"/>
    <property type="evidence" value="ECO:0007669"/>
    <property type="project" value="TreeGrafter"/>
</dbReference>
<dbReference type="AlphaFoldDB" id="A0A8S9Z341"/>
<dbReference type="GO" id="GO:0043565">
    <property type="term" value="F:sequence-specific DNA binding"/>
    <property type="evidence" value="ECO:0007669"/>
    <property type="project" value="InterPro"/>
</dbReference>
<evidence type="ECO:0000256" key="3">
    <source>
        <dbReference type="ARBA" id="ARBA00023125"/>
    </source>
</evidence>
<dbReference type="Proteomes" id="UP000822476">
    <property type="component" value="Unassembled WGS sequence"/>
</dbReference>
<dbReference type="Gene3D" id="1.10.10.10">
    <property type="entry name" value="Winged helix-like DNA-binding domain superfamily/Winged helix DNA-binding domain"/>
    <property type="match status" value="1"/>
</dbReference>
<dbReference type="PANTHER" id="PTHR11849:SF304">
    <property type="entry name" value="DNA-BINDING PROTEIN D-ETS-3"/>
    <property type="match status" value="1"/>
</dbReference>
<feature type="compositionally biased region" description="Polar residues" evidence="6">
    <location>
        <begin position="787"/>
        <end position="832"/>
    </location>
</feature>
<dbReference type="OrthoDB" id="10067219at2759"/>
<name>A0A8S9Z341_9TREM</name>
<dbReference type="GO" id="GO:0000981">
    <property type="term" value="F:DNA-binding transcription factor activity, RNA polymerase II-specific"/>
    <property type="evidence" value="ECO:0007669"/>
    <property type="project" value="TreeGrafter"/>
</dbReference>
<sequence length="901" mass="96944">MFPFGSSCEFYDKSRSSVYPTGPGALHEFMNYGFLSFPPSNVGTDSLPSNTLFNPSSYSMDRTDHSIPTNHLRSSTTMGLSGTDSVYPSTLHQQQPFPQTSGNQTNAKQPTGEPFSPHLMGVNGGYDNVSALRGFNQIEPWSLTPSVDQSAGNRGDDIHYKTTFRSCALRELTMNGIGSDSANSSDGGFVSCGPPLSGTNFRGVSILGSMGSGFLGSNEECDDEYHLGPAPLLEANPLSHTGRPGRGYRSMATNHSNEINSLKVRSTANRVSKDGSELRCKRRRSGLSGTIGFGQESCEHGSRFTMDDVQQDNTRPTQTGSAEFADPSKISPYGVGETRRGKHSVPSEFINTRFGSKSGKLSDGSIPFLSGLDYGSPSAQSKQVLTAAVAGQWRPQCSGQIQLWQFLLELLSDSRNIACITWEGTNGEFKLVDPDEVARRWGERKSKPNMNYDKLSRALRYYYDKNIMSKINGKRYAYKFDFTGLAQAMQPPTCGSPPGSETLGCSGSHALSSLLLPSVGQTRLSCQSPNSNLSPVLTGSSYSALFIPNQLSAIAPHSRFPNTTSANSVKESQVNLLSYPPWSQAHLNSYAQSSYFNPSGSNAMGYRSSARAEPNFPNAPTDLFPDLRNQSSTIKSSVTHNYSTTAQPGSAAYPQDFLQSARMAAAAACLISPLHNGSGSNGMGCSPSYFQSGSHGSYTSHQLRLSSISPCSPDRVPEIEPQKFTKRAFPESQICHSSVESVSFANNKVNSSIPKYVPEASSSHLIRSTESNSGGATAFNDMDKNPDQNTAHRAGSESTESTSNLSMHFNQSSTSPSLWTNTQSVGSDPLNSVVSKVNPNRLHVTKLDVMAQPDSDGASLINSASSTGGQPWLPGQLLSYNVANLAKATLEMGEFCTEMQT</sequence>
<comment type="similarity">
    <text evidence="2 5">Belongs to the ETS family.</text>
</comment>
<dbReference type="PANTHER" id="PTHR11849">
    <property type="entry name" value="ETS"/>
    <property type="match status" value="1"/>
</dbReference>
<gene>
    <name evidence="8" type="ORF">EG68_02573</name>
</gene>
<feature type="compositionally biased region" description="Polar residues" evidence="6">
    <location>
        <begin position="311"/>
        <end position="321"/>
    </location>
</feature>
<feature type="region of interest" description="Disordered" evidence="6">
    <location>
        <begin position="309"/>
        <end position="342"/>
    </location>
</feature>
<dbReference type="InterPro" id="IPR000418">
    <property type="entry name" value="Ets_dom"/>
</dbReference>
<feature type="region of interest" description="Disordered" evidence="6">
    <location>
        <begin position="760"/>
        <end position="832"/>
    </location>
</feature>
<evidence type="ECO:0000259" key="7">
    <source>
        <dbReference type="PROSITE" id="PS50061"/>
    </source>
</evidence>
<dbReference type="PROSITE" id="PS50061">
    <property type="entry name" value="ETS_DOMAIN_3"/>
    <property type="match status" value="1"/>
</dbReference>
<dbReference type="FunFam" id="1.10.10.10:FF:000039">
    <property type="entry name" value="Friend leukemia integration 1 transcription factor"/>
    <property type="match status" value="1"/>
</dbReference>
<dbReference type="InterPro" id="IPR036390">
    <property type="entry name" value="WH_DNA-bd_sf"/>
</dbReference>
<dbReference type="InterPro" id="IPR036388">
    <property type="entry name" value="WH-like_DNA-bd_sf"/>
</dbReference>
<accession>A0A8S9Z341</accession>
<dbReference type="PROSITE" id="PS00346">
    <property type="entry name" value="ETS_DOMAIN_2"/>
    <property type="match status" value="1"/>
</dbReference>